<reference evidence="2 3" key="1">
    <citation type="journal article" date="2018" name="Biotechnol. Adv.">
        <title>Improved genomic resources and new bioinformatic workflow for the carcinogenic parasite Clonorchis sinensis: Biotechnological implications.</title>
        <authorList>
            <person name="Wang D."/>
            <person name="Korhonen P.K."/>
            <person name="Gasser R.B."/>
            <person name="Young N.D."/>
        </authorList>
    </citation>
    <scope>NUCLEOTIDE SEQUENCE [LARGE SCALE GENOMIC DNA]</scope>
    <source>
        <strain evidence="2">Cs-k2</strain>
    </source>
</reference>
<comment type="caution">
    <text evidence="2">The sequence shown here is derived from an EMBL/GenBank/DDBJ whole genome shotgun (WGS) entry which is preliminary data.</text>
</comment>
<gene>
    <name evidence="2" type="ORF">CSKR_200273</name>
</gene>
<dbReference type="Proteomes" id="UP000286415">
    <property type="component" value="Unassembled WGS sequence"/>
</dbReference>
<feature type="signal peptide" evidence="1">
    <location>
        <begin position="1"/>
        <end position="20"/>
    </location>
</feature>
<keyword evidence="3" id="KW-1185">Reference proteome</keyword>
<dbReference type="EMBL" id="NIRI02000076">
    <property type="protein sequence ID" value="KAG5442415.1"/>
    <property type="molecule type" value="Genomic_DNA"/>
</dbReference>
<dbReference type="AlphaFoldDB" id="A0A8T1M0R8"/>
<evidence type="ECO:0000313" key="2">
    <source>
        <dbReference type="EMBL" id="KAG5442415.1"/>
    </source>
</evidence>
<proteinExistence type="predicted"/>
<organism evidence="2 3">
    <name type="scientific">Clonorchis sinensis</name>
    <name type="common">Chinese liver fluke</name>
    <dbReference type="NCBI Taxonomy" id="79923"/>
    <lineage>
        <taxon>Eukaryota</taxon>
        <taxon>Metazoa</taxon>
        <taxon>Spiralia</taxon>
        <taxon>Lophotrochozoa</taxon>
        <taxon>Platyhelminthes</taxon>
        <taxon>Trematoda</taxon>
        <taxon>Digenea</taxon>
        <taxon>Opisthorchiida</taxon>
        <taxon>Opisthorchiata</taxon>
        <taxon>Opisthorchiidae</taxon>
        <taxon>Clonorchis</taxon>
    </lineage>
</organism>
<keyword evidence="1" id="KW-0732">Signal</keyword>
<protein>
    <submittedName>
        <fullName evidence="2">Uncharacterized protein</fullName>
    </submittedName>
</protein>
<evidence type="ECO:0000256" key="1">
    <source>
        <dbReference type="SAM" id="SignalP"/>
    </source>
</evidence>
<accession>A0A8T1M0R8</accession>
<name>A0A8T1M0R8_CLOSI</name>
<feature type="chain" id="PRO_5035719188" evidence="1">
    <location>
        <begin position="21"/>
        <end position="125"/>
    </location>
</feature>
<sequence length="125" mass="14550">MGTVCAFISIVLMGSVLTRSIPPYDLCMDECGEDPPHVDPEEIHRVEWCRHRCNAEERTRCLDANADNEREKINCWRESLFRCFARCGKIQQCLRICQQLHAPPSKTKFRLFHPLFLALYVSSHL</sequence>
<reference evidence="2 3" key="2">
    <citation type="journal article" date="2021" name="Genomics">
        <title>High-quality reference genome for Clonorchis sinensis.</title>
        <authorList>
            <person name="Young N.D."/>
            <person name="Stroehlein A.J."/>
            <person name="Kinkar L."/>
            <person name="Wang T."/>
            <person name="Sohn W.M."/>
            <person name="Chang B.C.H."/>
            <person name="Kaur P."/>
            <person name="Weisz D."/>
            <person name="Dudchenko O."/>
            <person name="Aiden E.L."/>
            <person name="Korhonen P.K."/>
            <person name="Gasser R.B."/>
        </authorList>
    </citation>
    <scope>NUCLEOTIDE SEQUENCE [LARGE SCALE GENOMIC DNA]</scope>
    <source>
        <strain evidence="2">Cs-k2</strain>
    </source>
</reference>
<evidence type="ECO:0000313" key="3">
    <source>
        <dbReference type="Proteomes" id="UP000286415"/>
    </source>
</evidence>